<evidence type="ECO:0000313" key="2">
    <source>
        <dbReference type="Proteomes" id="UP000317369"/>
    </source>
</evidence>
<organism evidence="1 2">
    <name type="scientific">Poriferisphaera corsica</name>
    <dbReference type="NCBI Taxonomy" id="2528020"/>
    <lineage>
        <taxon>Bacteria</taxon>
        <taxon>Pseudomonadati</taxon>
        <taxon>Planctomycetota</taxon>
        <taxon>Phycisphaerae</taxon>
        <taxon>Phycisphaerales</taxon>
        <taxon>Phycisphaeraceae</taxon>
        <taxon>Poriferisphaera</taxon>
    </lineage>
</organism>
<evidence type="ECO:0008006" key="3">
    <source>
        <dbReference type="Google" id="ProtNLM"/>
    </source>
</evidence>
<reference evidence="1 2" key="1">
    <citation type="submission" date="2019-02" db="EMBL/GenBank/DDBJ databases">
        <title>Deep-cultivation of Planctomycetes and their phenomic and genomic characterization uncovers novel biology.</title>
        <authorList>
            <person name="Wiegand S."/>
            <person name="Jogler M."/>
            <person name="Boedeker C."/>
            <person name="Pinto D."/>
            <person name="Vollmers J."/>
            <person name="Rivas-Marin E."/>
            <person name="Kohn T."/>
            <person name="Peeters S.H."/>
            <person name="Heuer A."/>
            <person name="Rast P."/>
            <person name="Oberbeckmann S."/>
            <person name="Bunk B."/>
            <person name="Jeske O."/>
            <person name="Meyerdierks A."/>
            <person name="Storesund J.E."/>
            <person name="Kallscheuer N."/>
            <person name="Luecker S."/>
            <person name="Lage O.M."/>
            <person name="Pohl T."/>
            <person name="Merkel B.J."/>
            <person name="Hornburger P."/>
            <person name="Mueller R.-W."/>
            <person name="Bruemmer F."/>
            <person name="Labrenz M."/>
            <person name="Spormann A.M."/>
            <person name="Op den Camp H."/>
            <person name="Overmann J."/>
            <person name="Amann R."/>
            <person name="Jetten M.S.M."/>
            <person name="Mascher T."/>
            <person name="Medema M.H."/>
            <person name="Devos D.P."/>
            <person name="Kaster A.-K."/>
            <person name="Ovreas L."/>
            <person name="Rohde M."/>
            <person name="Galperin M.Y."/>
            <person name="Jogler C."/>
        </authorList>
    </citation>
    <scope>NUCLEOTIDE SEQUENCE [LARGE SCALE GENOMIC DNA]</scope>
    <source>
        <strain evidence="1 2">KS4</strain>
    </source>
</reference>
<dbReference type="AlphaFoldDB" id="A0A517YQ66"/>
<name>A0A517YQ66_9BACT</name>
<gene>
    <name evidence="1" type="ORF">KS4_03890</name>
</gene>
<dbReference type="EMBL" id="CP036425">
    <property type="protein sequence ID" value="QDU32357.1"/>
    <property type="molecule type" value="Genomic_DNA"/>
</dbReference>
<proteinExistence type="predicted"/>
<sequence length="165" mass="18417">MRDTIEMSIMTTTANKPFFEALAAAIAPNSEFASVIPTETALTCAAPNDVPAIYEVTLDANNIYIALHTPDRWLSESVEADLMHTGDKLEELLEDELVELNASHTKYTFQHYRDDHLRYIFRTPISFEAESDLTSAVLIKQAADLLLAYQLAFVELGDMAGEDED</sequence>
<keyword evidence="2" id="KW-1185">Reference proteome</keyword>
<evidence type="ECO:0000313" key="1">
    <source>
        <dbReference type="EMBL" id="QDU32357.1"/>
    </source>
</evidence>
<dbReference type="Proteomes" id="UP000317369">
    <property type="component" value="Chromosome"/>
</dbReference>
<dbReference type="KEGG" id="pcor:KS4_03890"/>
<accession>A0A517YQ66</accession>
<protein>
    <recommendedName>
        <fullName evidence="3">DUF2170 family protein</fullName>
    </recommendedName>
</protein>